<dbReference type="InterPro" id="IPR000163">
    <property type="entry name" value="Prohibitin"/>
</dbReference>
<dbReference type="EMBL" id="JACAZH010000019">
    <property type="protein sequence ID" value="KAF7346424.1"/>
    <property type="molecule type" value="Genomic_DNA"/>
</dbReference>
<dbReference type="PANTHER" id="PTHR11361:SF20">
    <property type="entry name" value="MUTS PROTEIN HOMOLOG 5"/>
    <property type="match status" value="1"/>
</dbReference>
<dbReference type="SMART" id="SM00244">
    <property type="entry name" value="PHB"/>
    <property type="match status" value="1"/>
</dbReference>
<feature type="region of interest" description="Disordered" evidence="6">
    <location>
        <begin position="297"/>
        <end position="379"/>
    </location>
</feature>
<reference evidence="11" key="1">
    <citation type="submission" date="2020-05" db="EMBL/GenBank/DDBJ databases">
        <title>Mycena genomes resolve the evolution of fungal bioluminescence.</title>
        <authorList>
            <person name="Tsai I.J."/>
        </authorList>
    </citation>
    <scope>NUCLEOTIDE SEQUENCE</scope>
    <source>
        <strain evidence="11">160909Yilan</strain>
    </source>
</reference>
<dbReference type="Pfam" id="PF01145">
    <property type="entry name" value="Band_7"/>
    <property type="match status" value="1"/>
</dbReference>
<organism evidence="11 12">
    <name type="scientific">Mycena sanguinolenta</name>
    <dbReference type="NCBI Taxonomy" id="230812"/>
    <lineage>
        <taxon>Eukaryota</taxon>
        <taxon>Fungi</taxon>
        <taxon>Dikarya</taxon>
        <taxon>Basidiomycota</taxon>
        <taxon>Agaricomycotina</taxon>
        <taxon>Agaricomycetes</taxon>
        <taxon>Agaricomycetidae</taxon>
        <taxon>Agaricales</taxon>
        <taxon>Marasmiineae</taxon>
        <taxon>Mycenaceae</taxon>
        <taxon>Mycena</taxon>
    </lineage>
</organism>
<dbReference type="GO" id="GO:0051026">
    <property type="term" value="P:chiasma assembly"/>
    <property type="evidence" value="ECO:0007669"/>
    <property type="project" value="TreeGrafter"/>
</dbReference>
<dbReference type="Gene3D" id="1.10.1420.10">
    <property type="match status" value="1"/>
</dbReference>
<dbReference type="PANTHER" id="PTHR11361">
    <property type="entry name" value="DNA MISMATCH REPAIR PROTEIN MUTS FAMILY MEMBER"/>
    <property type="match status" value="1"/>
</dbReference>
<feature type="transmembrane region" description="Helical" evidence="7">
    <location>
        <begin position="1079"/>
        <end position="1101"/>
    </location>
</feature>
<evidence type="ECO:0000256" key="3">
    <source>
        <dbReference type="ARBA" id="ARBA00022741"/>
    </source>
</evidence>
<dbReference type="SMART" id="SM00533">
    <property type="entry name" value="MUTSd"/>
    <property type="match status" value="1"/>
</dbReference>
<dbReference type="GO" id="GO:0030983">
    <property type="term" value="F:mismatched DNA binding"/>
    <property type="evidence" value="ECO:0007669"/>
    <property type="project" value="InterPro"/>
</dbReference>
<keyword evidence="7" id="KW-0472">Membrane</keyword>
<dbReference type="InterPro" id="IPR036187">
    <property type="entry name" value="DNA_mismatch_repair_MutS_sf"/>
</dbReference>
<dbReference type="Pfam" id="PF00488">
    <property type="entry name" value="MutS_V"/>
    <property type="match status" value="1"/>
</dbReference>
<dbReference type="InterPro" id="IPR036013">
    <property type="entry name" value="Band_7/SPFH_dom_sf"/>
</dbReference>
<name>A0A8H6XTF9_9AGAR</name>
<dbReference type="OrthoDB" id="29596at2759"/>
<evidence type="ECO:0000259" key="9">
    <source>
        <dbReference type="SMART" id="SM00533"/>
    </source>
</evidence>
<dbReference type="CDD" id="cd03281">
    <property type="entry name" value="ABC_MSH5_euk"/>
    <property type="match status" value="1"/>
</dbReference>
<dbReference type="CDD" id="cd03401">
    <property type="entry name" value="SPFH_prohibitin"/>
    <property type="match status" value="1"/>
</dbReference>
<evidence type="ECO:0000256" key="1">
    <source>
        <dbReference type="ARBA" id="ARBA00006271"/>
    </source>
</evidence>
<dbReference type="Proteomes" id="UP000623467">
    <property type="component" value="Unassembled WGS sequence"/>
</dbReference>
<keyword evidence="7" id="KW-1133">Transmembrane helix</keyword>
<sequence length="1283" mass="141547">MDPDSMRKLANQLRNAGRNAPGPGKGFITGAGALVALVAGGVALNASLFNVDGGHRAIKYTRLHGVKNDIYNEGTHINIPWFETPIIFDIRAKPRNIASLTDLQMVNITCRVLSRPSTQALPTIFRELGMDYDERVLPSIVNEVLKSVVAQFNASQLITQREMVSRLVREHLTLRALRFNLVLDDVSITHVAFSPEFTHAVEAKQVAQQTALRAAFLVDQAVQEKLSIIVRAQGEAQSAELIGDAMRKNKGFLELRRLEAAREIATLLSTSGNKVMLDSASLLLNVAGEDAKELLKSRLSRQTSLSTNSPSARLRVMTVPRKAPAGRKRNRSPSRGSDSESEPDSSPEKKKVRWEGKSATPTVEGTADSDSEEPIDEKNMRSGLLPTELQIFASGRIGCAYYDPVKCMIFVLEDTQETAHYELTTMILEQASPDLLLTSSRSDDEFMDVARAHMDASGGVFEIRKHKEFVPSKGRERLLSLRLLSELPQDDGDLPASSDIGSSTFSHSDGVTRNAYDFMRRRHAATGGDPTMKRWNASIRLSNFASVETSPLCVASIGALLDHLVRERAVNDLEDEGIAGLEIRSIEALSLDQAMQINADALFSLQVFENESHASVHSDKTKEGLSLFGTLNSTKTTLGRALLRTWLLRPSLSLSVIKERHDAVACFIASENLVSAYAMHGHLKGIKNVPRILEKMRSGKAKMSDWQGLVKFTFHSAMLRDNLSELHQAGHVEIVRKLIAALDIASFRDVGNRINEIIDWEESAIAGRICVRPNIDEELDNRKHVYNGIDAVLSKVAEQVCQTVPPDYAPSLNVVYFPQLGFLICVPMREEWQGPEGIQVIDGWSFQFSSESHVYFKSQEMTDMDTHIGDLHPSIVDREIEIVQELLEEIAVYFSAMAAACDISAELDPSEYRRPEMVDDNIIDINQGRHPLQEQVVDTFVPNDAHLAGGSGNRSVLVGDEATNEAEEWNSVVVCTGANACGKSVYLKQVALIQYMAQIGCFVPAESATLGIVDKIFTRISTRESVSKVQSAFMIDLNQVSLALRNSTARSLILLDEFGKGTLSTGSYAFSGFCLCFQMLFLTVTCSRFFCVLFVFAWLFLDGAGLFCGVLKHLLNRGPNCPKVLAATHFHDVFREELLDPDAVPITFLHMQVMFTSSSGQILDGANVESTHDLKKGEKITVAEGLSLDSHAAKCAEIFGVPSRIVQRAQHVSHLISAHELGKLLDEEMTDKEREDLADAEAVCRRFLQWNLEGDGGGNVKGRLAEVLGRKEAVDEGVENEER</sequence>
<evidence type="ECO:0000256" key="5">
    <source>
        <dbReference type="ARBA" id="ARBA00023125"/>
    </source>
</evidence>
<accession>A0A8H6XTF9</accession>
<comment type="similarity">
    <text evidence="1">Belongs to the DNA mismatch repair MutS family.</text>
</comment>
<keyword evidence="5" id="KW-0238">DNA-binding</keyword>
<dbReference type="InterPro" id="IPR027417">
    <property type="entry name" value="P-loop_NTPase"/>
</dbReference>
<evidence type="ECO:0000256" key="2">
    <source>
        <dbReference type="ARBA" id="ARBA00009658"/>
    </source>
</evidence>
<keyword evidence="4" id="KW-0067">ATP-binding</keyword>
<comment type="similarity">
    <text evidence="2">Belongs to the prohibitin family.</text>
</comment>
<dbReference type="Pfam" id="PF05192">
    <property type="entry name" value="MutS_III"/>
    <property type="match status" value="1"/>
</dbReference>
<keyword evidence="12" id="KW-1185">Reference proteome</keyword>
<evidence type="ECO:0000313" key="11">
    <source>
        <dbReference type="EMBL" id="KAF7346424.1"/>
    </source>
</evidence>
<keyword evidence="7" id="KW-0812">Transmembrane</keyword>
<keyword evidence="3" id="KW-0547">Nucleotide-binding</keyword>
<feature type="domain" description="Band 7" evidence="8">
    <location>
        <begin position="47"/>
        <end position="205"/>
    </location>
</feature>
<proteinExistence type="inferred from homology"/>
<dbReference type="SUPFAM" id="SSF52540">
    <property type="entry name" value="P-loop containing nucleoside triphosphate hydrolases"/>
    <property type="match status" value="1"/>
</dbReference>
<feature type="compositionally biased region" description="Basic and acidic residues" evidence="6">
    <location>
        <begin position="346"/>
        <end position="356"/>
    </location>
</feature>
<dbReference type="SUPFAM" id="SSF117892">
    <property type="entry name" value="Band 7/SPFH domain"/>
    <property type="match status" value="1"/>
</dbReference>
<evidence type="ECO:0000313" key="12">
    <source>
        <dbReference type="Proteomes" id="UP000623467"/>
    </source>
</evidence>
<evidence type="ECO:0000259" key="10">
    <source>
        <dbReference type="SMART" id="SM00534"/>
    </source>
</evidence>
<dbReference type="GO" id="GO:0005634">
    <property type="term" value="C:nucleus"/>
    <property type="evidence" value="ECO:0007669"/>
    <property type="project" value="TreeGrafter"/>
</dbReference>
<feature type="domain" description="DNA mismatch repair proteins mutS family" evidence="10">
    <location>
        <begin position="970"/>
        <end position="1214"/>
    </location>
</feature>
<evidence type="ECO:0000256" key="6">
    <source>
        <dbReference type="SAM" id="MobiDB-lite"/>
    </source>
</evidence>
<feature type="domain" description="DNA mismatch repair protein MutS core" evidence="9">
    <location>
        <begin position="622"/>
        <end position="936"/>
    </location>
</feature>
<dbReference type="GO" id="GO:0005524">
    <property type="term" value="F:ATP binding"/>
    <property type="evidence" value="ECO:0007669"/>
    <property type="project" value="UniProtKB-KW"/>
</dbReference>
<evidence type="ECO:0000256" key="7">
    <source>
        <dbReference type="SAM" id="Phobius"/>
    </source>
</evidence>
<dbReference type="InterPro" id="IPR007696">
    <property type="entry name" value="DNA_mismatch_repair_MutS_core"/>
</dbReference>
<feature type="compositionally biased region" description="Polar residues" evidence="6">
    <location>
        <begin position="300"/>
        <end position="311"/>
    </location>
</feature>
<evidence type="ECO:0000259" key="8">
    <source>
        <dbReference type="SMART" id="SM00244"/>
    </source>
</evidence>
<dbReference type="Gene3D" id="3.30.479.30">
    <property type="entry name" value="Band 7 domain"/>
    <property type="match status" value="1"/>
</dbReference>
<dbReference type="GO" id="GO:0000423">
    <property type="term" value="P:mitophagy"/>
    <property type="evidence" value="ECO:0007669"/>
    <property type="project" value="UniProtKB-ARBA"/>
</dbReference>
<dbReference type="FunFam" id="3.30.479.30:FF:000001">
    <property type="entry name" value="Prohibitin 2"/>
    <property type="match status" value="1"/>
</dbReference>
<dbReference type="PRINTS" id="PR00679">
    <property type="entry name" value="PROHIBITIN"/>
</dbReference>
<dbReference type="SUPFAM" id="SSF48334">
    <property type="entry name" value="DNA repair protein MutS, domain III"/>
    <property type="match status" value="1"/>
</dbReference>
<dbReference type="GO" id="GO:0140664">
    <property type="term" value="F:ATP-dependent DNA damage sensor activity"/>
    <property type="evidence" value="ECO:0007669"/>
    <property type="project" value="InterPro"/>
</dbReference>
<dbReference type="InterPro" id="IPR000432">
    <property type="entry name" value="DNA_mismatch_repair_MutS_C"/>
</dbReference>
<dbReference type="SMART" id="SM00534">
    <property type="entry name" value="MUTSac"/>
    <property type="match status" value="1"/>
</dbReference>
<dbReference type="GO" id="GO:0006298">
    <property type="term" value="P:mismatch repair"/>
    <property type="evidence" value="ECO:0007669"/>
    <property type="project" value="InterPro"/>
</dbReference>
<dbReference type="Gene3D" id="3.40.50.300">
    <property type="entry name" value="P-loop containing nucleotide triphosphate hydrolases"/>
    <property type="match status" value="1"/>
</dbReference>
<evidence type="ECO:0000256" key="4">
    <source>
        <dbReference type="ARBA" id="ARBA00022840"/>
    </source>
</evidence>
<dbReference type="InterPro" id="IPR001107">
    <property type="entry name" value="Band_7"/>
</dbReference>
<protein>
    <submittedName>
        <fullName evidence="11">MutS 5</fullName>
    </submittedName>
</protein>
<dbReference type="GO" id="GO:0016020">
    <property type="term" value="C:membrane"/>
    <property type="evidence" value="ECO:0007669"/>
    <property type="project" value="InterPro"/>
</dbReference>
<comment type="caution">
    <text evidence="11">The sequence shown here is derived from an EMBL/GenBank/DDBJ whole genome shotgun (WGS) entry which is preliminary data.</text>
</comment>
<gene>
    <name evidence="11" type="ORF">MSAN_01870300</name>
</gene>
<dbReference type="InterPro" id="IPR045076">
    <property type="entry name" value="MutS"/>
</dbReference>